<feature type="region of interest" description="Disordered" evidence="1">
    <location>
        <begin position="1"/>
        <end position="20"/>
    </location>
</feature>
<dbReference type="EMBL" id="UINC01029630">
    <property type="protein sequence ID" value="SVB12667.1"/>
    <property type="molecule type" value="Genomic_DNA"/>
</dbReference>
<evidence type="ECO:0000259" key="2">
    <source>
        <dbReference type="Pfam" id="PF07675"/>
    </source>
</evidence>
<reference evidence="3" key="1">
    <citation type="submission" date="2018-05" db="EMBL/GenBank/DDBJ databases">
        <authorList>
            <person name="Lanie J.A."/>
            <person name="Ng W.-L."/>
            <person name="Kazmierczak K.M."/>
            <person name="Andrzejewski T.M."/>
            <person name="Davidsen T.M."/>
            <person name="Wayne K.J."/>
            <person name="Tettelin H."/>
            <person name="Glass J.I."/>
            <person name="Rusch D."/>
            <person name="Podicherti R."/>
            <person name="Tsui H.-C.T."/>
            <person name="Winkler M.E."/>
        </authorList>
    </citation>
    <scope>NUCLEOTIDE SEQUENCE</scope>
</reference>
<sequence>GTSWRGWGVNGGTPGAANSAQPNFSMGAGITNIVAAGTSSSATFQLNNNGDANLTVSSVSVDSSRINALYSESFETGFGTFTDQSGGDWAVSTTLYYAGLQSIGNAYASSASDIVAMTNAVDLTGITNAELVFSHIAKTEGGYDKCYVQISTNGGTTYSSLASGTYQGSGSGYGSVGYFDEDDYSTWGTGSQTPDNTWWKKESFDLSSYAGQSVKIRFGLTSDSSIERAGWFIDDVGIYSGTTHAVTSWLSASAPSTAIAAGDSGNVSLTFNASSFTSDTSASVTVNVIHNDPQDSTDTFIATINVRADTAILDITSSTSWTWISKTAIGDTGAAATISIQNDGGVNLVVDSLRFAIGDNWFSNLSDSTVVAANATSSFMVYLNPQAAGVLRDTLVFSINSDSTSGEKVTMKAYVYNDTISEWHKGETLTDWTLSSVTKHTANGYAYMTSDAASLITPRVAGTSDSVMIRVRNAHASDAQKFRLYWGTDKDATFPTANTWTLKDSASTPAGMTESDFFVMNLNVAATDTGYVGIEYDGDAINAGIYTTYLSDVFVPEGAPLPTAPVTYTLESFESTTFPPDYWTRINDGSTNGWGRYSSAYYANTGSYSAYITGSGLTAHDDWLITPKMMSIESGDSMTFYARNYYSSTYVELFNVKVSTAGNAKADFTASLATNVQPPSSYSKYVYDLTAYAGSDIYVAIQAISASY</sequence>
<dbReference type="Pfam" id="PF20773">
    <property type="entry name" value="InhA-like_MAM"/>
    <property type="match status" value="1"/>
</dbReference>
<accession>A0A382BHJ2</accession>
<feature type="non-terminal residue" evidence="3">
    <location>
        <position position="708"/>
    </location>
</feature>
<evidence type="ECO:0000256" key="1">
    <source>
        <dbReference type="SAM" id="MobiDB-lite"/>
    </source>
</evidence>
<dbReference type="Gene3D" id="2.60.120.200">
    <property type="match status" value="1"/>
</dbReference>
<dbReference type="Gene3D" id="2.60.40.10">
    <property type="entry name" value="Immunoglobulins"/>
    <property type="match status" value="1"/>
</dbReference>
<organism evidence="3">
    <name type="scientific">marine metagenome</name>
    <dbReference type="NCBI Taxonomy" id="408172"/>
    <lineage>
        <taxon>unclassified sequences</taxon>
        <taxon>metagenomes</taxon>
        <taxon>ecological metagenomes</taxon>
    </lineage>
</organism>
<evidence type="ECO:0000313" key="3">
    <source>
        <dbReference type="EMBL" id="SVB12667.1"/>
    </source>
</evidence>
<proteinExistence type="predicted"/>
<dbReference type="InterPro" id="IPR013783">
    <property type="entry name" value="Ig-like_fold"/>
</dbReference>
<feature type="non-terminal residue" evidence="3">
    <location>
        <position position="1"/>
    </location>
</feature>
<dbReference type="NCBIfam" id="NF038128">
    <property type="entry name" value="choice_anch_J"/>
    <property type="match status" value="1"/>
</dbReference>
<dbReference type="Pfam" id="PF07675">
    <property type="entry name" value="Cleaved_Adhesin"/>
    <property type="match status" value="1"/>
</dbReference>
<name>A0A382BHJ2_9ZZZZ</name>
<protein>
    <recommendedName>
        <fullName evidence="2">Cleaved adhesin domain-containing protein</fullName>
    </recommendedName>
</protein>
<dbReference type="AlphaFoldDB" id="A0A382BHJ2"/>
<feature type="domain" description="Cleaved adhesin" evidence="2">
    <location>
        <begin position="567"/>
        <end position="672"/>
    </location>
</feature>
<gene>
    <name evidence="3" type="ORF">METZ01_LOCUS165521</name>
</gene>
<dbReference type="InterPro" id="IPR011628">
    <property type="entry name" value="Cleaved_adhesin"/>
</dbReference>
<dbReference type="Gene3D" id="2.60.120.260">
    <property type="entry name" value="Galactose-binding domain-like"/>
    <property type="match status" value="1"/>
</dbReference>